<organism evidence="1">
    <name type="scientific">marine sediment metagenome</name>
    <dbReference type="NCBI Taxonomy" id="412755"/>
    <lineage>
        <taxon>unclassified sequences</taxon>
        <taxon>metagenomes</taxon>
        <taxon>ecological metagenomes</taxon>
    </lineage>
</organism>
<accession>A0A0F9KA94</accession>
<comment type="caution">
    <text evidence="1">The sequence shown here is derived from an EMBL/GenBank/DDBJ whole genome shotgun (WGS) entry which is preliminary data.</text>
</comment>
<dbReference type="AlphaFoldDB" id="A0A0F9KA94"/>
<gene>
    <name evidence="1" type="ORF">LCGC14_1660000</name>
</gene>
<proteinExistence type="predicted"/>
<dbReference type="EMBL" id="LAZR01014091">
    <property type="protein sequence ID" value="KKM19008.1"/>
    <property type="molecule type" value="Genomic_DNA"/>
</dbReference>
<protein>
    <submittedName>
        <fullName evidence="1">Uncharacterized protein</fullName>
    </submittedName>
</protein>
<reference evidence="1" key="1">
    <citation type="journal article" date="2015" name="Nature">
        <title>Complex archaea that bridge the gap between prokaryotes and eukaryotes.</title>
        <authorList>
            <person name="Spang A."/>
            <person name="Saw J.H."/>
            <person name="Jorgensen S.L."/>
            <person name="Zaremba-Niedzwiedzka K."/>
            <person name="Martijn J."/>
            <person name="Lind A.E."/>
            <person name="van Eijk R."/>
            <person name="Schleper C."/>
            <person name="Guy L."/>
            <person name="Ettema T.J."/>
        </authorList>
    </citation>
    <scope>NUCLEOTIDE SEQUENCE</scope>
</reference>
<evidence type="ECO:0000313" key="1">
    <source>
        <dbReference type="EMBL" id="KKM19008.1"/>
    </source>
</evidence>
<sequence>MPRNKQIYNTLWRTKCCEQGSQCWCRRICTITNKEVWPPAMLDREIAIYLVKLHNNRVRNKSNH</sequence>
<name>A0A0F9KA94_9ZZZZ</name>